<proteinExistence type="predicted"/>
<evidence type="ECO:0000313" key="2">
    <source>
        <dbReference type="EMBL" id="KKK62856.1"/>
    </source>
</evidence>
<dbReference type="EMBL" id="LAZR01061796">
    <property type="protein sequence ID" value="KKK62856.1"/>
    <property type="molecule type" value="Genomic_DNA"/>
</dbReference>
<dbReference type="AlphaFoldDB" id="A0A0F8ZSH4"/>
<dbReference type="InterPro" id="IPR036365">
    <property type="entry name" value="PGBD-like_sf"/>
</dbReference>
<name>A0A0F8ZSH4_9ZZZZ</name>
<feature type="non-terminal residue" evidence="2">
    <location>
        <position position="1"/>
    </location>
</feature>
<protein>
    <recommendedName>
        <fullName evidence="1">Peptidoglycan binding-like domain-containing protein</fullName>
    </recommendedName>
</protein>
<dbReference type="Pfam" id="PF01471">
    <property type="entry name" value="PG_binding_1"/>
    <property type="match status" value="1"/>
</dbReference>
<sequence length="38" mass="4102">GVDGMVGPRTIAAIRGYQRSVGMIPDGYPSLNLLEKLR</sequence>
<dbReference type="InterPro" id="IPR036366">
    <property type="entry name" value="PGBDSf"/>
</dbReference>
<organism evidence="2">
    <name type="scientific">marine sediment metagenome</name>
    <dbReference type="NCBI Taxonomy" id="412755"/>
    <lineage>
        <taxon>unclassified sequences</taxon>
        <taxon>metagenomes</taxon>
        <taxon>ecological metagenomes</taxon>
    </lineage>
</organism>
<feature type="domain" description="Peptidoglycan binding-like" evidence="1">
    <location>
        <begin position="2"/>
        <end position="37"/>
    </location>
</feature>
<reference evidence="2" key="1">
    <citation type="journal article" date="2015" name="Nature">
        <title>Complex archaea that bridge the gap between prokaryotes and eukaryotes.</title>
        <authorList>
            <person name="Spang A."/>
            <person name="Saw J.H."/>
            <person name="Jorgensen S.L."/>
            <person name="Zaremba-Niedzwiedzka K."/>
            <person name="Martijn J."/>
            <person name="Lind A.E."/>
            <person name="van Eijk R."/>
            <person name="Schleper C."/>
            <person name="Guy L."/>
            <person name="Ettema T.J."/>
        </authorList>
    </citation>
    <scope>NUCLEOTIDE SEQUENCE</scope>
</reference>
<dbReference type="InterPro" id="IPR002477">
    <property type="entry name" value="Peptidoglycan-bd-like"/>
</dbReference>
<comment type="caution">
    <text evidence="2">The sequence shown here is derived from an EMBL/GenBank/DDBJ whole genome shotgun (WGS) entry which is preliminary data.</text>
</comment>
<accession>A0A0F8ZSH4</accession>
<dbReference type="Gene3D" id="1.10.101.10">
    <property type="entry name" value="PGBD-like superfamily/PGBD"/>
    <property type="match status" value="1"/>
</dbReference>
<dbReference type="SUPFAM" id="SSF47090">
    <property type="entry name" value="PGBD-like"/>
    <property type="match status" value="1"/>
</dbReference>
<gene>
    <name evidence="2" type="ORF">LCGC14_3000160</name>
</gene>
<evidence type="ECO:0000259" key="1">
    <source>
        <dbReference type="Pfam" id="PF01471"/>
    </source>
</evidence>